<evidence type="ECO:0000256" key="1">
    <source>
        <dbReference type="ARBA" id="ARBA00005820"/>
    </source>
</evidence>
<keyword evidence="2" id="KW-0805">Transcription regulation</keyword>
<evidence type="ECO:0000256" key="2">
    <source>
        <dbReference type="ARBA" id="ARBA00023015"/>
    </source>
</evidence>
<evidence type="ECO:0000259" key="6">
    <source>
        <dbReference type="PROSITE" id="PS51755"/>
    </source>
</evidence>
<dbReference type="InterPro" id="IPR011990">
    <property type="entry name" value="TPR-like_helical_dom_sf"/>
</dbReference>
<dbReference type="InterPro" id="IPR036388">
    <property type="entry name" value="WH-like_DNA-bd_sf"/>
</dbReference>
<keyword evidence="8" id="KW-1185">Reference proteome</keyword>
<dbReference type="SMART" id="SM01043">
    <property type="entry name" value="BTAD"/>
    <property type="match status" value="1"/>
</dbReference>
<dbReference type="PANTHER" id="PTHR35807">
    <property type="entry name" value="TRANSCRIPTIONAL REGULATOR REDD-RELATED"/>
    <property type="match status" value="1"/>
</dbReference>
<evidence type="ECO:0000313" key="7">
    <source>
        <dbReference type="EMBL" id="GAA3632135.1"/>
    </source>
</evidence>
<dbReference type="Pfam" id="PF03704">
    <property type="entry name" value="BTAD"/>
    <property type="match status" value="1"/>
</dbReference>
<gene>
    <name evidence="7" type="ORF">GCM10022236_38330</name>
</gene>
<dbReference type="PANTHER" id="PTHR35807:SF1">
    <property type="entry name" value="TRANSCRIPTIONAL REGULATOR REDD"/>
    <property type="match status" value="1"/>
</dbReference>
<sequence length="255" mass="28479">MAYLKILDRVEILPTEDAPVELAITPSPPKVRQVLALLVLRANHVVSAETIVAELWDDSPPRSALTTVQTYIYHLRKFFDAEQIPGLGPERLQTRLPGYVLRCALDQLDAQRFLRLAADARRLHAAGQYEAAIVAADAALQLTEGETLANVRRGRLLDAHATHLEEERLSAVEVRIEAAFALGRHRAHISELRALVAMHPMHEWMHARLIEALIHADRRSDALAAYQHLRRVLDVELGLRPSAATQQLQQQALAA</sequence>
<dbReference type="SUPFAM" id="SSF46894">
    <property type="entry name" value="C-terminal effector domain of the bipartite response regulators"/>
    <property type="match status" value="1"/>
</dbReference>
<feature type="domain" description="OmpR/PhoB-type" evidence="6">
    <location>
        <begin position="1"/>
        <end position="103"/>
    </location>
</feature>
<dbReference type="RefSeq" id="WP_344807569.1">
    <property type="nucleotide sequence ID" value="NZ_BAABAB010000029.1"/>
</dbReference>
<keyword evidence="4" id="KW-0804">Transcription</keyword>
<evidence type="ECO:0000313" key="8">
    <source>
        <dbReference type="Proteomes" id="UP001501490"/>
    </source>
</evidence>
<dbReference type="InterPro" id="IPR005158">
    <property type="entry name" value="BTAD"/>
</dbReference>
<evidence type="ECO:0000256" key="4">
    <source>
        <dbReference type="ARBA" id="ARBA00023163"/>
    </source>
</evidence>
<comment type="similarity">
    <text evidence="1">Belongs to the AfsR/DnrI/RedD regulatory family.</text>
</comment>
<dbReference type="PROSITE" id="PS51755">
    <property type="entry name" value="OMPR_PHOB"/>
    <property type="match status" value="1"/>
</dbReference>
<dbReference type="Pfam" id="PF00486">
    <property type="entry name" value="Trans_reg_C"/>
    <property type="match status" value="1"/>
</dbReference>
<accession>A0ABP7AGM9</accession>
<dbReference type="SUPFAM" id="SSF48452">
    <property type="entry name" value="TPR-like"/>
    <property type="match status" value="1"/>
</dbReference>
<dbReference type="InterPro" id="IPR051677">
    <property type="entry name" value="AfsR-DnrI-RedD_regulator"/>
</dbReference>
<dbReference type="CDD" id="cd15831">
    <property type="entry name" value="BTAD"/>
    <property type="match status" value="1"/>
</dbReference>
<dbReference type="Gene3D" id="1.10.10.10">
    <property type="entry name" value="Winged helix-like DNA-binding domain superfamily/Winged helix DNA-binding domain"/>
    <property type="match status" value="1"/>
</dbReference>
<name>A0ABP7AGM9_9ACTN</name>
<dbReference type="SMART" id="SM00862">
    <property type="entry name" value="Trans_reg_C"/>
    <property type="match status" value="1"/>
</dbReference>
<proteinExistence type="inferred from homology"/>
<dbReference type="InterPro" id="IPR001867">
    <property type="entry name" value="OmpR/PhoB-type_DNA-bd"/>
</dbReference>
<protein>
    <submittedName>
        <fullName evidence="7">AfsR/SARP family transcriptional regulator</fullName>
    </submittedName>
</protein>
<reference evidence="8" key="1">
    <citation type="journal article" date="2019" name="Int. J. Syst. Evol. Microbiol.">
        <title>The Global Catalogue of Microorganisms (GCM) 10K type strain sequencing project: providing services to taxonomists for standard genome sequencing and annotation.</title>
        <authorList>
            <consortium name="The Broad Institute Genomics Platform"/>
            <consortium name="The Broad Institute Genome Sequencing Center for Infectious Disease"/>
            <person name="Wu L."/>
            <person name="Ma J."/>
        </authorList>
    </citation>
    <scope>NUCLEOTIDE SEQUENCE [LARGE SCALE GENOMIC DNA]</scope>
    <source>
        <strain evidence="8">JCM 16929</strain>
    </source>
</reference>
<dbReference type="Gene3D" id="1.25.40.10">
    <property type="entry name" value="Tetratricopeptide repeat domain"/>
    <property type="match status" value="1"/>
</dbReference>
<dbReference type="Proteomes" id="UP001501490">
    <property type="component" value="Unassembled WGS sequence"/>
</dbReference>
<comment type="caution">
    <text evidence="7">The sequence shown here is derived from an EMBL/GenBank/DDBJ whole genome shotgun (WGS) entry which is preliminary data.</text>
</comment>
<organism evidence="7 8">
    <name type="scientific">Microlunatus ginsengisoli</name>
    <dbReference type="NCBI Taxonomy" id="363863"/>
    <lineage>
        <taxon>Bacteria</taxon>
        <taxon>Bacillati</taxon>
        <taxon>Actinomycetota</taxon>
        <taxon>Actinomycetes</taxon>
        <taxon>Propionibacteriales</taxon>
        <taxon>Propionibacteriaceae</taxon>
        <taxon>Microlunatus</taxon>
    </lineage>
</organism>
<dbReference type="EMBL" id="BAABAB010000029">
    <property type="protein sequence ID" value="GAA3632135.1"/>
    <property type="molecule type" value="Genomic_DNA"/>
</dbReference>
<evidence type="ECO:0000256" key="3">
    <source>
        <dbReference type="ARBA" id="ARBA00023125"/>
    </source>
</evidence>
<keyword evidence="3 5" id="KW-0238">DNA-binding</keyword>
<dbReference type="InterPro" id="IPR016032">
    <property type="entry name" value="Sig_transdc_resp-reg_C-effctor"/>
</dbReference>
<feature type="DNA-binding region" description="OmpR/PhoB-type" evidence="5">
    <location>
        <begin position="1"/>
        <end position="103"/>
    </location>
</feature>
<evidence type="ECO:0000256" key="5">
    <source>
        <dbReference type="PROSITE-ProRule" id="PRU01091"/>
    </source>
</evidence>